<dbReference type="Proteomes" id="UP000308953">
    <property type="component" value="Unassembled WGS sequence"/>
</dbReference>
<keyword evidence="6" id="KW-0472">Membrane</keyword>
<gene>
    <name evidence="7" type="ORF">D6D10_08133</name>
</gene>
<dbReference type="EC" id="3.1.1.29" evidence="1"/>
<evidence type="ECO:0000313" key="8">
    <source>
        <dbReference type="Proteomes" id="UP000308953"/>
    </source>
</evidence>
<feature type="region of interest" description="Disordered" evidence="5">
    <location>
        <begin position="99"/>
        <end position="136"/>
    </location>
</feature>
<dbReference type="InterPro" id="IPR002833">
    <property type="entry name" value="PTH2"/>
</dbReference>
<dbReference type="CDD" id="cd02430">
    <property type="entry name" value="PTH2"/>
    <property type="match status" value="1"/>
</dbReference>
<evidence type="ECO:0000256" key="5">
    <source>
        <dbReference type="SAM" id="MobiDB-lite"/>
    </source>
</evidence>
<dbReference type="SUPFAM" id="SSF102462">
    <property type="entry name" value="Peptidyl-tRNA hydrolase II"/>
    <property type="match status" value="1"/>
</dbReference>
<feature type="transmembrane region" description="Helical" evidence="6">
    <location>
        <begin position="61"/>
        <end position="82"/>
    </location>
</feature>
<dbReference type="FunFam" id="3.40.1490.10:FF:000001">
    <property type="entry name" value="Peptidyl-tRNA hydrolase 2"/>
    <property type="match status" value="1"/>
</dbReference>
<evidence type="ECO:0000313" key="7">
    <source>
        <dbReference type="EMBL" id="THX32394.1"/>
    </source>
</evidence>
<dbReference type="PANTHER" id="PTHR12649:SF11">
    <property type="entry name" value="PEPTIDYL-TRNA HYDROLASE 2, MITOCHONDRIAL"/>
    <property type="match status" value="1"/>
</dbReference>
<dbReference type="NCBIfam" id="TIGR00283">
    <property type="entry name" value="arch_pth2"/>
    <property type="match status" value="1"/>
</dbReference>
<dbReference type="GO" id="GO:0005829">
    <property type="term" value="C:cytosol"/>
    <property type="evidence" value="ECO:0007669"/>
    <property type="project" value="TreeGrafter"/>
</dbReference>
<evidence type="ECO:0000256" key="4">
    <source>
        <dbReference type="ARBA" id="ARBA00048707"/>
    </source>
</evidence>
<evidence type="ECO:0000256" key="2">
    <source>
        <dbReference type="ARBA" id="ARBA00022801"/>
    </source>
</evidence>
<organism evidence="7 8">
    <name type="scientific">Aureobasidium pullulans</name>
    <name type="common">Black yeast</name>
    <name type="synonym">Pullularia pullulans</name>
    <dbReference type="NCBI Taxonomy" id="5580"/>
    <lineage>
        <taxon>Eukaryota</taxon>
        <taxon>Fungi</taxon>
        <taxon>Dikarya</taxon>
        <taxon>Ascomycota</taxon>
        <taxon>Pezizomycotina</taxon>
        <taxon>Dothideomycetes</taxon>
        <taxon>Dothideomycetidae</taxon>
        <taxon>Dothideales</taxon>
        <taxon>Saccotheciaceae</taxon>
        <taxon>Aureobasidium</taxon>
    </lineage>
</organism>
<dbReference type="AlphaFoldDB" id="A0A4S9EHZ2"/>
<dbReference type="EMBL" id="QZAV01000262">
    <property type="protein sequence ID" value="THX32394.1"/>
    <property type="molecule type" value="Genomic_DNA"/>
</dbReference>
<dbReference type="InterPro" id="IPR023476">
    <property type="entry name" value="Pep_tRNA_hydro_II_dom_sf"/>
</dbReference>
<proteinExistence type="inferred from homology"/>
<dbReference type="PANTHER" id="PTHR12649">
    <property type="entry name" value="PEPTIDYL-TRNA HYDROLASE 2"/>
    <property type="match status" value="1"/>
</dbReference>
<keyword evidence="6" id="KW-0812">Transmembrane</keyword>
<reference evidence="7 8" key="1">
    <citation type="submission" date="2018-10" db="EMBL/GenBank/DDBJ databases">
        <title>Fifty Aureobasidium pullulans genomes reveal a recombining polyextremotolerant generalist.</title>
        <authorList>
            <person name="Gostincar C."/>
            <person name="Turk M."/>
            <person name="Zajc J."/>
            <person name="Gunde-Cimerman N."/>
        </authorList>
    </citation>
    <scope>NUCLEOTIDE SEQUENCE [LARGE SCALE GENOMIC DNA]</scope>
    <source>
        <strain evidence="7 8">EXF-9785</strain>
    </source>
</reference>
<comment type="similarity">
    <text evidence="3">Belongs to the PTH2 family.</text>
</comment>
<keyword evidence="2" id="KW-0378">Hydrolase</keyword>
<comment type="catalytic activity">
    <reaction evidence="4">
        <text>an N-acyl-L-alpha-aminoacyl-tRNA + H2O = an N-acyl-L-amino acid + a tRNA + H(+)</text>
        <dbReference type="Rhea" id="RHEA:54448"/>
        <dbReference type="Rhea" id="RHEA-COMP:10123"/>
        <dbReference type="Rhea" id="RHEA-COMP:13883"/>
        <dbReference type="ChEBI" id="CHEBI:15377"/>
        <dbReference type="ChEBI" id="CHEBI:15378"/>
        <dbReference type="ChEBI" id="CHEBI:59874"/>
        <dbReference type="ChEBI" id="CHEBI:78442"/>
        <dbReference type="ChEBI" id="CHEBI:138191"/>
        <dbReference type="EC" id="3.1.1.29"/>
    </reaction>
</comment>
<evidence type="ECO:0000256" key="3">
    <source>
        <dbReference type="ARBA" id="ARBA00038050"/>
    </source>
</evidence>
<evidence type="ECO:0000256" key="1">
    <source>
        <dbReference type="ARBA" id="ARBA00013260"/>
    </source>
</evidence>
<sequence length="255" mass="27435">MRIRSVNPMHAEEDKCLGSVHGENFAAPVQHVRRPKPEIISNATKQKEEKRRTMESRATEIPSVWAVAFGASVVAGLAGYFLGTASSIGVFGNSSQKRVVSSSEKGHDNSDSDDANASDSELEDSEDDQEVNGFEDSTEECKLVLVVRTDLGMTKGKIAAQCSHATLACYKTLLRQQSPILKRWEVYGQAKVAVQVKSEEELMILQAQAISLGICGQIIHDAGRTQIASGSATVLGVGPAPKSMVDQVTGHLKLL</sequence>
<dbReference type="Pfam" id="PF01981">
    <property type="entry name" value="PTH2"/>
    <property type="match status" value="1"/>
</dbReference>
<evidence type="ECO:0000256" key="6">
    <source>
        <dbReference type="SAM" id="Phobius"/>
    </source>
</evidence>
<keyword evidence="6" id="KW-1133">Transmembrane helix</keyword>
<dbReference type="NCBIfam" id="NF003314">
    <property type="entry name" value="PRK04322.1"/>
    <property type="match status" value="1"/>
</dbReference>
<dbReference type="GO" id="GO:0004045">
    <property type="term" value="F:peptidyl-tRNA hydrolase activity"/>
    <property type="evidence" value="ECO:0007669"/>
    <property type="project" value="UniProtKB-EC"/>
</dbReference>
<dbReference type="Gene3D" id="3.40.1490.10">
    <property type="entry name" value="Bit1"/>
    <property type="match status" value="1"/>
</dbReference>
<name>A0A4S9EHZ2_AURPU</name>
<comment type="caution">
    <text evidence="7">The sequence shown here is derived from an EMBL/GenBank/DDBJ whole genome shotgun (WGS) entry which is preliminary data.</text>
</comment>
<protein>
    <recommendedName>
        <fullName evidence="1">peptidyl-tRNA hydrolase</fullName>
        <ecNumber evidence="1">3.1.1.29</ecNumber>
    </recommendedName>
</protein>
<feature type="compositionally biased region" description="Acidic residues" evidence="5">
    <location>
        <begin position="111"/>
        <end position="130"/>
    </location>
</feature>
<accession>A0A4S9EHZ2</accession>